<protein>
    <submittedName>
        <fullName evidence="1">Uncharacterized protein</fullName>
    </submittedName>
</protein>
<keyword evidence="2" id="KW-1185">Reference proteome</keyword>
<proteinExistence type="predicted"/>
<reference evidence="1" key="1">
    <citation type="journal article" date="2020" name="Cell">
        <title>Large-Scale Comparative Analyses of Tick Genomes Elucidate Their Genetic Diversity and Vector Capacities.</title>
        <authorList>
            <consortium name="Tick Genome and Microbiome Consortium (TIGMIC)"/>
            <person name="Jia N."/>
            <person name="Wang J."/>
            <person name="Shi W."/>
            <person name="Du L."/>
            <person name="Sun Y."/>
            <person name="Zhan W."/>
            <person name="Jiang J.F."/>
            <person name="Wang Q."/>
            <person name="Zhang B."/>
            <person name="Ji P."/>
            <person name="Bell-Sakyi L."/>
            <person name="Cui X.M."/>
            <person name="Yuan T.T."/>
            <person name="Jiang B.G."/>
            <person name="Yang W.F."/>
            <person name="Lam T.T."/>
            <person name="Chang Q.C."/>
            <person name="Ding S.J."/>
            <person name="Wang X.J."/>
            <person name="Zhu J.G."/>
            <person name="Ruan X.D."/>
            <person name="Zhao L."/>
            <person name="Wei J.T."/>
            <person name="Ye R.Z."/>
            <person name="Que T.C."/>
            <person name="Du C.H."/>
            <person name="Zhou Y.H."/>
            <person name="Cheng J.X."/>
            <person name="Dai P.F."/>
            <person name="Guo W.B."/>
            <person name="Han X.H."/>
            <person name="Huang E.J."/>
            <person name="Li L.F."/>
            <person name="Wei W."/>
            <person name="Gao Y.C."/>
            <person name="Liu J.Z."/>
            <person name="Shao H.Z."/>
            <person name="Wang X."/>
            <person name="Wang C.C."/>
            <person name="Yang T.C."/>
            <person name="Huo Q.B."/>
            <person name="Li W."/>
            <person name="Chen H.Y."/>
            <person name="Chen S.E."/>
            <person name="Zhou L.G."/>
            <person name="Ni X.B."/>
            <person name="Tian J.H."/>
            <person name="Sheng Y."/>
            <person name="Liu T."/>
            <person name="Pan Y.S."/>
            <person name="Xia L.Y."/>
            <person name="Li J."/>
            <person name="Zhao F."/>
            <person name="Cao W.C."/>
        </authorList>
    </citation>
    <scope>NUCLEOTIDE SEQUENCE</scope>
    <source>
        <strain evidence="1">Rmic-2018</strain>
    </source>
</reference>
<name>A0A9J6CZT5_RHIMP</name>
<gene>
    <name evidence="1" type="ORF">HPB51_027451</name>
</gene>
<sequence length="192" mass="21259">MMNITYLSPSSMCFREEEVRIIGSYVEQTTSLTSLELLQIEADDANAGLFPDHLTRNKSLKSLHVHEPFLHAREGRAFAHVVLHHVTLEKLNVKGSPQHSPCALLSAATVSRSLRQLTVRESFIDPVDIEKMATALAIPCQLPEFVAEVMAPPPMSRLRKLAFTKCVPPSSHLQRAYAKLIGGKLILAVIVL</sequence>
<dbReference type="InterPro" id="IPR032675">
    <property type="entry name" value="LRR_dom_sf"/>
</dbReference>
<comment type="caution">
    <text evidence="1">The sequence shown here is derived from an EMBL/GenBank/DDBJ whole genome shotgun (WGS) entry which is preliminary data.</text>
</comment>
<reference evidence="1" key="2">
    <citation type="submission" date="2021-09" db="EMBL/GenBank/DDBJ databases">
        <authorList>
            <person name="Jia N."/>
            <person name="Wang J."/>
            <person name="Shi W."/>
            <person name="Du L."/>
            <person name="Sun Y."/>
            <person name="Zhan W."/>
            <person name="Jiang J."/>
            <person name="Wang Q."/>
            <person name="Zhang B."/>
            <person name="Ji P."/>
            <person name="Sakyi L.B."/>
            <person name="Cui X."/>
            <person name="Yuan T."/>
            <person name="Jiang B."/>
            <person name="Yang W."/>
            <person name="Lam T.T.-Y."/>
            <person name="Chang Q."/>
            <person name="Ding S."/>
            <person name="Wang X."/>
            <person name="Zhu J."/>
            <person name="Ruan X."/>
            <person name="Zhao L."/>
            <person name="Wei J."/>
            <person name="Que T."/>
            <person name="Du C."/>
            <person name="Cheng J."/>
            <person name="Dai P."/>
            <person name="Han X."/>
            <person name="Huang E."/>
            <person name="Gao Y."/>
            <person name="Liu J."/>
            <person name="Shao H."/>
            <person name="Ye R."/>
            <person name="Li L."/>
            <person name="Wei W."/>
            <person name="Wang X."/>
            <person name="Wang C."/>
            <person name="Huo Q."/>
            <person name="Li W."/>
            <person name="Guo W."/>
            <person name="Chen H."/>
            <person name="Chen S."/>
            <person name="Zhou L."/>
            <person name="Zhou L."/>
            <person name="Ni X."/>
            <person name="Tian J."/>
            <person name="Zhou Y."/>
            <person name="Sheng Y."/>
            <person name="Liu T."/>
            <person name="Pan Y."/>
            <person name="Xia L."/>
            <person name="Li J."/>
            <person name="Zhao F."/>
            <person name="Cao W."/>
        </authorList>
    </citation>
    <scope>NUCLEOTIDE SEQUENCE</scope>
    <source>
        <strain evidence="1">Rmic-2018</strain>
        <tissue evidence="1">Larvae</tissue>
    </source>
</reference>
<evidence type="ECO:0000313" key="2">
    <source>
        <dbReference type="Proteomes" id="UP000821866"/>
    </source>
</evidence>
<dbReference type="SUPFAM" id="SSF52047">
    <property type="entry name" value="RNI-like"/>
    <property type="match status" value="1"/>
</dbReference>
<dbReference type="VEuPathDB" id="VectorBase:LOC119163135"/>
<evidence type="ECO:0000313" key="1">
    <source>
        <dbReference type="EMBL" id="KAH7964311.1"/>
    </source>
</evidence>
<accession>A0A9J6CZT5</accession>
<dbReference type="EMBL" id="JABSTU010004041">
    <property type="protein sequence ID" value="KAH7964311.1"/>
    <property type="molecule type" value="Genomic_DNA"/>
</dbReference>
<dbReference type="Proteomes" id="UP000821866">
    <property type="component" value="Unassembled WGS sequence"/>
</dbReference>
<dbReference type="AlphaFoldDB" id="A0A9J6CZT5"/>
<organism evidence="1 2">
    <name type="scientific">Rhipicephalus microplus</name>
    <name type="common">Cattle tick</name>
    <name type="synonym">Boophilus microplus</name>
    <dbReference type="NCBI Taxonomy" id="6941"/>
    <lineage>
        <taxon>Eukaryota</taxon>
        <taxon>Metazoa</taxon>
        <taxon>Ecdysozoa</taxon>
        <taxon>Arthropoda</taxon>
        <taxon>Chelicerata</taxon>
        <taxon>Arachnida</taxon>
        <taxon>Acari</taxon>
        <taxon>Parasitiformes</taxon>
        <taxon>Ixodida</taxon>
        <taxon>Ixodoidea</taxon>
        <taxon>Ixodidae</taxon>
        <taxon>Rhipicephalinae</taxon>
        <taxon>Rhipicephalus</taxon>
        <taxon>Boophilus</taxon>
    </lineage>
</organism>
<dbReference type="Gene3D" id="3.80.10.10">
    <property type="entry name" value="Ribonuclease Inhibitor"/>
    <property type="match status" value="1"/>
</dbReference>